<dbReference type="InterPro" id="IPR029099">
    <property type="entry name" value="Pribosyltran_N"/>
</dbReference>
<dbReference type="GO" id="GO:0006164">
    <property type="term" value="P:purine nucleotide biosynthetic process"/>
    <property type="evidence" value="ECO:0007669"/>
    <property type="project" value="TreeGrafter"/>
</dbReference>
<comment type="similarity">
    <text evidence="10">Belongs to the ribose-phosphate pyrophosphokinase family.</text>
</comment>
<accession>G8C2I2</accession>
<evidence type="ECO:0000256" key="6">
    <source>
        <dbReference type="ARBA" id="ARBA00022777"/>
    </source>
</evidence>
<dbReference type="InterPro" id="IPR029057">
    <property type="entry name" value="PRTase-like"/>
</dbReference>
<dbReference type="PANTHER" id="PTHR10210:SF41">
    <property type="entry name" value="RIBOSE-PHOSPHATE PYROPHOSPHOKINASE 1, CHLOROPLASTIC"/>
    <property type="match status" value="1"/>
</dbReference>
<dbReference type="Pfam" id="PF00156">
    <property type="entry name" value="Pribosyltran"/>
    <property type="match status" value="1"/>
</dbReference>
<evidence type="ECO:0000256" key="10">
    <source>
        <dbReference type="RuleBase" id="RU004324"/>
    </source>
</evidence>
<evidence type="ECO:0000256" key="8">
    <source>
        <dbReference type="ARBA" id="ARBA00022842"/>
    </source>
</evidence>
<dbReference type="SUPFAM" id="SSF53271">
    <property type="entry name" value="PRTase-like"/>
    <property type="match status" value="1"/>
</dbReference>
<dbReference type="NCBIfam" id="TIGR01251">
    <property type="entry name" value="ribP_PPkin"/>
    <property type="match status" value="1"/>
</dbReference>
<dbReference type="HOGENOM" id="CLU_033546_2_0_14"/>
<evidence type="ECO:0000313" key="13">
    <source>
        <dbReference type="EMBL" id="CCE66530.1"/>
    </source>
</evidence>
<dbReference type="AlphaFoldDB" id="G8C2I2"/>
<evidence type="ECO:0000259" key="12">
    <source>
        <dbReference type="Pfam" id="PF13793"/>
    </source>
</evidence>
<dbReference type="SMART" id="SM01400">
    <property type="entry name" value="Pribosyltran_N"/>
    <property type="match status" value="1"/>
</dbReference>
<evidence type="ECO:0000256" key="1">
    <source>
        <dbReference type="ARBA" id="ARBA00013247"/>
    </source>
</evidence>
<keyword evidence="5" id="KW-0547">Nucleotide-binding</keyword>
<dbReference type="GO" id="GO:0002189">
    <property type="term" value="C:ribose phosphate diphosphokinase complex"/>
    <property type="evidence" value="ECO:0007669"/>
    <property type="project" value="TreeGrafter"/>
</dbReference>
<dbReference type="EMBL" id="HE613254">
    <property type="protein sequence ID" value="CCE66530.1"/>
    <property type="molecule type" value="Genomic_DNA"/>
</dbReference>
<keyword evidence="8" id="KW-0460">Magnesium</keyword>
<dbReference type="CDD" id="cd06223">
    <property type="entry name" value="PRTases_typeI"/>
    <property type="match status" value="1"/>
</dbReference>
<dbReference type="RefSeq" id="WP_015511395.1">
    <property type="nucleotide sequence ID" value="NC_021007.1"/>
</dbReference>
<feature type="domain" description="Ribose-phosphate pyrophosphokinase N-terminal" evidence="12">
    <location>
        <begin position="10"/>
        <end position="124"/>
    </location>
</feature>
<dbReference type="GO" id="GO:0004749">
    <property type="term" value="F:ribose phosphate diphosphokinase activity"/>
    <property type="evidence" value="ECO:0007669"/>
    <property type="project" value="UniProtKB-EC"/>
</dbReference>
<dbReference type="InterPro" id="IPR000836">
    <property type="entry name" value="PRTase_dom"/>
</dbReference>
<name>G8C2I2_9MOLU</name>
<reference evidence="13" key="1">
    <citation type="submission" date="2011-11" db="EMBL/GenBank/DDBJ databases">
        <title>Complete genome sequence of Candidatus Mycoplasma haemominutum.</title>
        <authorList>
            <person name="Barker E.N."/>
            <person name="Darby A.C."/>
            <person name="Helps C.R."/>
            <person name="Peters I.R."/>
            <person name="Hughes M.A."/>
            <person name="Radford A.D."/>
            <person name="Novacco M."/>
            <person name="Boretti F."/>
            <person name="Hofmann-Lehmann R."/>
            <person name="Tasker S."/>
        </authorList>
    </citation>
    <scope>NUCLEOTIDE SEQUENCE</scope>
    <source>
        <strain evidence="13">Birmingham 1</strain>
    </source>
</reference>
<sequence>MIENRNDCLFFAINISDLLKKELSEKFNFPFSEMKLINFPDGEIFAQPKLSVRGKKVFIFHSLSSPVNENFMKLLIIIDACKRSSAREINLIIPYLAYSRQDRKTEERAAITSKLVSDLISNSGASRITTLDLHSDQIEGFFRIPIDHLYSIHLFAEYFLNNYRDKIEDFVIVSPDFGAAKKARTLSNLLSIPIVIMEKIRSKEGDIQEQHVYGQVNFKNCLIFDDIIGTGGTVIKAARRLKELGAKSVIIGATHGLFSGKAETIFREAYVEKIFEKIVVTDCVPLVQNVSFVEVISISKLLAQVVNIYVKGVGSISEIYSNWTSELNQKLSLI</sequence>
<evidence type="ECO:0000256" key="9">
    <source>
        <dbReference type="ARBA" id="ARBA00049535"/>
    </source>
</evidence>
<feature type="domain" description="Phosphoribosyltransferase" evidence="11">
    <location>
        <begin position="154"/>
        <end position="278"/>
    </location>
</feature>
<dbReference type="KEGG" id="mhb:MHM_00120"/>
<evidence type="ECO:0000256" key="2">
    <source>
        <dbReference type="ARBA" id="ARBA00022679"/>
    </source>
</evidence>
<evidence type="ECO:0000259" key="11">
    <source>
        <dbReference type="Pfam" id="PF00156"/>
    </source>
</evidence>
<dbReference type="NCBIfam" id="NF002320">
    <property type="entry name" value="PRK01259.1"/>
    <property type="match status" value="1"/>
</dbReference>
<dbReference type="GO" id="GO:0000287">
    <property type="term" value="F:magnesium ion binding"/>
    <property type="evidence" value="ECO:0007669"/>
    <property type="project" value="InterPro"/>
</dbReference>
<keyword evidence="6 13" id="KW-0418">Kinase</keyword>
<dbReference type="Pfam" id="PF13793">
    <property type="entry name" value="Pribosyltran_N"/>
    <property type="match status" value="1"/>
</dbReference>
<evidence type="ECO:0000256" key="5">
    <source>
        <dbReference type="ARBA" id="ARBA00022741"/>
    </source>
</evidence>
<dbReference type="FunFam" id="3.40.50.2020:FF:000007">
    <property type="entry name" value="Ribose-phosphate pyrophosphokinase"/>
    <property type="match status" value="1"/>
</dbReference>
<proteinExistence type="inferred from homology"/>
<dbReference type="GO" id="GO:0006015">
    <property type="term" value="P:5-phosphoribose 1-diphosphate biosynthetic process"/>
    <property type="evidence" value="ECO:0007669"/>
    <property type="project" value="TreeGrafter"/>
</dbReference>
<keyword evidence="7" id="KW-0067">ATP-binding</keyword>
<dbReference type="Gene3D" id="3.40.50.2020">
    <property type="match status" value="2"/>
</dbReference>
<dbReference type="GO" id="GO:0005737">
    <property type="term" value="C:cytoplasm"/>
    <property type="evidence" value="ECO:0007669"/>
    <property type="project" value="TreeGrafter"/>
</dbReference>
<keyword evidence="4 10" id="KW-0545">Nucleotide biosynthesis</keyword>
<dbReference type="EC" id="2.7.6.1" evidence="1"/>
<organism evidence="13">
    <name type="scientific">Candidatus Mycoplasma haematominutum 'Birmingham 1'</name>
    <dbReference type="NCBI Taxonomy" id="1116213"/>
    <lineage>
        <taxon>Bacteria</taxon>
        <taxon>Bacillati</taxon>
        <taxon>Mycoplasmatota</taxon>
        <taxon>Mollicutes</taxon>
        <taxon>Mycoplasmataceae</taxon>
        <taxon>Mycoplasma</taxon>
    </lineage>
</organism>
<dbReference type="GO" id="GO:0016301">
    <property type="term" value="F:kinase activity"/>
    <property type="evidence" value="ECO:0007669"/>
    <property type="project" value="UniProtKB-KW"/>
</dbReference>
<dbReference type="OrthoDB" id="9777067at2"/>
<reference evidence="13" key="2">
    <citation type="submission" date="2011-11" db="EMBL/GenBank/DDBJ databases">
        <authorList>
            <person name="Barker E."/>
        </authorList>
    </citation>
    <scope>NUCLEOTIDE SEQUENCE</scope>
    <source>
        <strain evidence="13">Birmingham 1</strain>
    </source>
</reference>
<dbReference type="PATRIC" id="fig|1116213.3.peg.10"/>
<evidence type="ECO:0000256" key="4">
    <source>
        <dbReference type="ARBA" id="ARBA00022727"/>
    </source>
</evidence>
<keyword evidence="2 13" id="KW-0808">Transferase</keyword>
<evidence type="ECO:0000256" key="7">
    <source>
        <dbReference type="ARBA" id="ARBA00022840"/>
    </source>
</evidence>
<dbReference type="GO" id="GO:0005524">
    <property type="term" value="F:ATP binding"/>
    <property type="evidence" value="ECO:0007669"/>
    <property type="project" value="UniProtKB-KW"/>
</dbReference>
<dbReference type="PANTHER" id="PTHR10210">
    <property type="entry name" value="RIBOSE-PHOSPHATE DIPHOSPHOKINASE FAMILY MEMBER"/>
    <property type="match status" value="1"/>
</dbReference>
<dbReference type="InterPro" id="IPR005946">
    <property type="entry name" value="Rib-P_diPkinase"/>
</dbReference>
<gene>
    <name evidence="13" type="primary">prs</name>
    <name evidence="13" type="ORF">MHM_00120</name>
</gene>
<evidence type="ECO:0000256" key="3">
    <source>
        <dbReference type="ARBA" id="ARBA00022723"/>
    </source>
</evidence>
<keyword evidence="3" id="KW-0479">Metal-binding</keyword>
<protein>
    <recommendedName>
        <fullName evidence="1">ribose-phosphate diphosphokinase</fullName>
        <ecNumber evidence="1">2.7.6.1</ecNumber>
    </recommendedName>
</protein>
<comment type="catalytic activity">
    <reaction evidence="9">
        <text>D-ribose 5-phosphate + ATP = 5-phospho-alpha-D-ribose 1-diphosphate + AMP + H(+)</text>
        <dbReference type="Rhea" id="RHEA:15609"/>
        <dbReference type="ChEBI" id="CHEBI:15378"/>
        <dbReference type="ChEBI" id="CHEBI:30616"/>
        <dbReference type="ChEBI" id="CHEBI:58017"/>
        <dbReference type="ChEBI" id="CHEBI:78346"/>
        <dbReference type="ChEBI" id="CHEBI:456215"/>
        <dbReference type="EC" id="2.7.6.1"/>
    </reaction>
</comment>